<evidence type="ECO:0000259" key="5">
    <source>
        <dbReference type="PROSITE" id="PS50931"/>
    </source>
</evidence>
<dbReference type="SUPFAM" id="SSF53850">
    <property type="entry name" value="Periplasmic binding protein-like II"/>
    <property type="match status" value="1"/>
</dbReference>
<dbReference type="PANTHER" id="PTHR30537">
    <property type="entry name" value="HTH-TYPE TRANSCRIPTIONAL REGULATOR"/>
    <property type="match status" value="1"/>
</dbReference>
<dbReference type="Gene3D" id="1.10.10.10">
    <property type="entry name" value="Winged helix-like DNA-binding domain superfamily/Winged helix DNA-binding domain"/>
    <property type="match status" value="1"/>
</dbReference>
<proteinExistence type="inferred from homology"/>
<dbReference type="InterPro" id="IPR058163">
    <property type="entry name" value="LysR-type_TF_proteobact-type"/>
</dbReference>
<comment type="caution">
    <text evidence="6">The sequence shown here is derived from an EMBL/GenBank/DDBJ whole genome shotgun (WGS) entry which is preliminary data.</text>
</comment>
<dbReference type="Pfam" id="PF03466">
    <property type="entry name" value="LysR_substrate"/>
    <property type="match status" value="1"/>
</dbReference>
<reference evidence="6 7" key="1">
    <citation type="submission" date="2021-12" db="EMBL/GenBank/DDBJ databases">
        <title>Genome seq of p7.</title>
        <authorList>
            <person name="Seo T."/>
        </authorList>
    </citation>
    <scope>NUCLEOTIDE SEQUENCE [LARGE SCALE GENOMIC DNA]</scope>
    <source>
        <strain evidence="6 7">P7</strain>
    </source>
</reference>
<dbReference type="PANTHER" id="PTHR30537:SF5">
    <property type="entry name" value="HTH-TYPE TRANSCRIPTIONAL ACTIVATOR TTDR-RELATED"/>
    <property type="match status" value="1"/>
</dbReference>
<dbReference type="PRINTS" id="PR00039">
    <property type="entry name" value="HTHLYSR"/>
</dbReference>
<keyword evidence="4" id="KW-0804">Transcription</keyword>
<protein>
    <submittedName>
        <fullName evidence="6">LysR family transcriptional regulator</fullName>
    </submittedName>
</protein>
<organism evidence="6 7">
    <name type="scientific">Pelomonas caseinilytica</name>
    <dbReference type="NCBI Taxonomy" id="2906763"/>
    <lineage>
        <taxon>Bacteria</taxon>
        <taxon>Pseudomonadati</taxon>
        <taxon>Pseudomonadota</taxon>
        <taxon>Betaproteobacteria</taxon>
        <taxon>Burkholderiales</taxon>
        <taxon>Sphaerotilaceae</taxon>
        <taxon>Roseateles</taxon>
    </lineage>
</organism>
<dbReference type="InterPro" id="IPR036390">
    <property type="entry name" value="WH_DNA-bd_sf"/>
</dbReference>
<accession>A0ABS8X8D9</accession>
<dbReference type="InterPro" id="IPR000847">
    <property type="entry name" value="LysR_HTH_N"/>
</dbReference>
<evidence type="ECO:0000256" key="2">
    <source>
        <dbReference type="ARBA" id="ARBA00023015"/>
    </source>
</evidence>
<gene>
    <name evidence="6" type="ORF">LXT12_00225</name>
</gene>
<dbReference type="PROSITE" id="PS50931">
    <property type="entry name" value="HTH_LYSR"/>
    <property type="match status" value="1"/>
</dbReference>
<evidence type="ECO:0000313" key="6">
    <source>
        <dbReference type="EMBL" id="MCE4535688.1"/>
    </source>
</evidence>
<dbReference type="InterPro" id="IPR036388">
    <property type="entry name" value="WH-like_DNA-bd_sf"/>
</dbReference>
<dbReference type="CDD" id="cd08422">
    <property type="entry name" value="PBP2_CrgA_like"/>
    <property type="match status" value="1"/>
</dbReference>
<keyword evidence="7" id="KW-1185">Reference proteome</keyword>
<evidence type="ECO:0000256" key="1">
    <source>
        <dbReference type="ARBA" id="ARBA00009437"/>
    </source>
</evidence>
<dbReference type="Gene3D" id="3.40.190.290">
    <property type="match status" value="1"/>
</dbReference>
<dbReference type="Proteomes" id="UP001201463">
    <property type="component" value="Unassembled WGS sequence"/>
</dbReference>
<dbReference type="Pfam" id="PF00126">
    <property type="entry name" value="HTH_1"/>
    <property type="match status" value="1"/>
</dbReference>
<comment type="similarity">
    <text evidence="1">Belongs to the LysR transcriptional regulatory family.</text>
</comment>
<dbReference type="SUPFAM" id="SSF46785">
    <property type="entry name" value="Winged helix' DNA-binding domain"/>
    <property type="match status" value="1"/>
</dbReference>
<keyword evidence="2" id="KW-0805">Transcription regulation</keyword>
<keyword evidence="3" id="KW-0238">DNA-binding</keyword>
<dbReference type="InterPro" id="IPR005119">
    <property type="entry name" value="LysR_subst-bd"/>
</dbReference>
<sequence length="318" mass="33688">MDRISHLRLFVEAARLASFSAAARKLGLTRDQASKQIAALEAEVGSPLFARSTRNVTLSSAGQALLGRAEAIVAMVDEALGEVRGLSQAPRGPLRVNAPMSFGQRYLAPLIAAFHAAYPEVYLRLDLDDSFVDPVRSGADVTLRIAHLPEQLDLVARPIAVAPRWLVASPGHLAAGDEPSEPEQLTSRACLHYGEAASTSLWHFEPAEGAETRPVSVPVRGPVCSNNGDLLMRAAVDGLGFTVLPAFLVQDALATGQLRHVLPGWRVTPDIGVFALYASSARSSPAVRAFIDFVGPRLGEALDATTARGGRLSPPAPA</sequence>
<evidence type="ECO:0000256" key="3">
    <source>
        <dbReference type="ARBA" id="ARBA00023125"/>
    </source>
</evidence>
<feature type="domain" description="HTH lysR-type" evidence="5">
    <location>
        <begin position="1"/>
        <end position="59"/>
    </location>
</feature>
<dbReference type="RefSeq" id="WP_233388309.1">
    <property type="nucleotide sequence ID" value="NZ_JAJTWT010000001.1"/>
</dbReference>
<name>A0ABS8X8D9_9BURK</name>
<evidence type="ECO:0000313" key="7">
    <source>
        <dbReference type="Proteomes" id="UP001201463"/>
    </source>
</evidence>
<dbReference type="EMBL" id="JAJTWT010000001">
    <property type="protein sequence ID" value="MCE4535688.1"/>
    <property type="molecule type" value="Genomic_DNA"/>
</dbReference>
<evidence type="ECO:0000256" key="4">
    <source>
        <dbReference type="ARBA" id="ARBA00023163"/>
    </source>
</evidence>